<dbReference type="InterPro" id="IPR002884">
    <property type="entry name" value="P_dom"/>
</dbReference>
<evidence type="ECO:0000256" key="6">
    <source>
        <dbReference type="SAM" id="SignalP"/>
    </source>
</evidence>
<comment type="caution">
    <text evidence="9">The sequence shown here is derived from an EMBL/GenBank/DDBJ whole genome shotgun (WGS) entry which is preliminary data.</text>
</comment>
<name>A0A5C6S360_9BACT</name>
<evidence type="ECO:0000256" key="2">
    <source>
        <dbReference type="ARBA" id="ARBA00022729"/>
    </source>
</evidence>
<dbReference type="Pfam" id="PF16184">
    <property type="entry name" value="Cadherin_3"/>
    <property type="match status" value="1"/>
</dbReference>
<dbReference type="InterPro" id="IPR039005">
    <property type="entry name" value="CSPG_rpt"/>
</dbReference>
<dbReference type="GO" id="GO:0004252">
    <property type="term" value="F:serine-type endopeptidase activity"/>
    <property type="evidence" value="ECO:0007669"/>
    <property type="project" value="InterPro"/>
</dbReference>
<feature type="domain" description="P/Homo B" evidence="8">
    <location>
        <begin position="858"/>
        <end position="1015"/>
    </location>
</feature>
<dbReference type="InterPro" id="IPR051561">
    <property type="entry name" value="FRAS1_ECM"/>
</dbReference>
<dbReference type="GO" id="GO:0009653">
    <property type="term" value="P:anatomical structure morphogenesis"/>
    <property type="evidence" value="ECO:0007669"/>
    <property type="project" value="TreeGrafter"/>
</dbReference>
<dbReference type="PANTHER" id="PTHR45739">
    <property type="entry name" value="MATRIX PROTEIN, PUTATIVE-RELATED"/>
    <property type="match status" value="1"/>
</dbReference>
<evidence type="ECO:0000313" key="9">
    <source>
        <dbReference type="EMBL" id="TXB68379.1"/>
    </source>
</evidence>
<keyword evidence="4" id="KW-0378">Hydrolase</keyword>
<keyword evidence="5" id="KW-0325">Glycoprotein</keyword>
<evidence type="ECO:0000256" key="4">
    <source>
        <dbReference type="ARBA" id="ARBA00022801"/>
    </source>
</evidence>
<dbReference type="PANTHER" id="PTHR45739:SF11">
    <property type="entry name" value="FRAS1-RELATED EXTRACELLULAR MATRIX PROTEIN 1-LIKE ISOFORM X1"/>
    <property type="match status" value="1"/>
</dbReference>
<dbReference type="EMBL" id="VOOR01000004">
    <property type="protein sequence ID" value="TXB68379.1"/>
    <property type="molecule type" value="Genomic_DNA"/>
</dbReference>
<feature type="chain" id="PRO_5022811235" evidence="6">
    <location>
        <begin position="20"/>
        <end position="1216"/>
    </location>
</feature>
<dbReference type="Gene3D" id="2.60.40.10">
    <property type="entry name" value="Immunoglobulins"/>
    <property type="match status" value="1"/>
</dbReference>
<dbReference type="NCBIfam" id="TIGR04183">
    <property type="entry name" value="Por_Secre_tail"/>
    <property type="match status" value="1"/>
</dbReference>
<reference evidence="9 10" key="1">
    <citation type="submission" date="2019-08" db="EMBL/GenBank/DDBJ databases">
        <title>Genome of Phaeodactylibacter luteus.</title>
        <authorList>
            <person name="Bowman J.P."/>
        </authorList>
    </citation>
    <scope>NUCLEOTIDE SEQUENCE [LARGE SCALE GENOMIC DNA]</scope>
    <source>
        <strain evidence="9 10">KCTC 42180</strain>
    </source>
</reference>
<dbReference type="InterPro" id="IPR013783">
    <property type="entry name" value="Ig-like_fold"/>
</dbReference>
<evidence type="ECO:0000259" key="7">
    <source>
        <dbReference type="PROSITE" id="PS50215"/>
    </source>
</evidence>
<organism evidence="9 10">
    <name type="scientific">Phaeodactylibacter luteus</name>
    <dbReference type="NCBI Taxonomy" id="1564516"/>
    <lineage>
        <taxon>Bacteria</taxon>
        <taxon>Pseudomonadati</taxon>
        <taxon>Bacteroidota</taxon>
        <taxon>Saprospiria</taxon>
        <taxon>Saprospirales</taxon>
        <taxon>Haliscomenobacteraceae</taxon>
        <taxon>Phaeodactylibacter</taxon>
    </lineage>
</organism>
<dbReference type="PROSITE" id="PS51854">
    <property type="entry name" value="CSPG"/>
    <property type="match status" value="1"/>
</dbReference>
<feature type="domain" description="Peptidase M12B" evidence="7">
    <location>
        <begin position="210"/>
        <end position="364"/>
    </location>
</feature>
<protein>
    <submittedName>
        <fullName evidence="9">T9SS type A sorting domain-containing protein</fullName>
    </submittedName>
</protein>
<feature type="signal peptide" evidence="6">
    <location>
        <begin position="1"/>
        <end position="19"/>
    </location>
</feature>
<evidence type="ECO:0000256" key="3">
    <source>
        <dbReference type="ARBA" id="ARBA00022737"/>
    </source>
</evidence>
<dbReference type="InterPro" id="IPR008979">
    <property type="entry name" value="Galactose-bd-like_sf"/>
</dbReference>
<accession>A0A5C6S360</accession>
<evidence type="ECO:0000256" key="5">
    <source>
        <dbReference type="ARBA" id="ARBA00023180"/>
    </source>
</evidence>
<dbReference type="OrthoDB" id="9792152at2"/>
<sequence length="1216" mass="132110">MKFSITFLLGLIALSFAQAQSYWADVSEQRVYLPAAAEVDIRASEYRTLSLDFSALKQALQAAPAEYTAAAQASQVAVYLPMPEGQLEAFEVVETHNMHPNLAARYPQIRTYAGRSLERPHVSARFEVTPLGFTAGIFTPNGRVYVEPYATQQTRYHIAYYKKHLQIENLPERSCGYDDFVAEELNEEAQRMNDEQLEIMFRSAPTVPLRTYRLALACTGEFAQGKGGTLEGVLSAYNQALNRINEIFQTEVAVRMQLIENNDELINLDPGTDPFNNASTGTALLGQNQEYLNSVIGLNSYDIGHIFTGPCTDVGGVVSGTVCTPGKGRGVTCHYSSNPVFIAEEVMSHEIAHQFSVGHSWANCPGILEQLSSSNAYEPGSGSTIMSYAGACGNQNIVFNSNEYYNIGSLEDYIFYARQGTGSTCGTEAPTMNHEPEIQMPYEDGFFIPIETPFVLEATATDEDGDNLTYIWEQFDLGPVTPIGQPTGNAPLFRSFPPSPNGNKRTFPALNKIISNTFDATEVLPSYARDLTFQFVVRDNNPENGASVWQPVAFKSDATAGPFRVLTANENGTVWAGGSHREVNWDVANTTNPRVNCQYVDILLSVDGGFTYPYTLLAGTPNDGSAMVDVPNVATDDARIRVQASGNIFFDINDIDFVIEEAAEPGYAMSVTPVALPLVCLPSDPLSIEISTTAFLGFDSTLQLSLIGGLPEGSTATFASDTLTAGNSTTLTLDIQPNEGRDTLDFFVQAIVPGVDTSLRELRVITLSSDFSELALLEPADGTGGIVFSTDFSWNAVPSAETYDIEIATSPSFAPETILETSSGLAVAEYSPDELFEPSTLYFWRVRPQNDCGPGEFLPPFAFRTNTVDCINNEPADLPVNLSNNPSVRESKIFVTQEGTISDINIDNVEISYSPISVLQVSIISPEGTEVLLFDQSCLNTGLMRASFDDEAPNPISCPPINTLPVRPEEELSAFIGENTFGEWTLRVRVVNPGFGGGSLKEWGLEFCAAVTATAPVMITNEVIGVPPGQGNTITTDFLEVQDDVSAPEDLKYILISTPANGQLFRNGVALGVGDFFTQQTINAFNLTYVHDGSDTDADGFTFLVEDEEGGWIPTQTFSIEIDENATVSTADLSLEQTIQVFPNPARDEVQVSFGQLLQGRATLELRSLQGALLMQKEADGLTGAHTLRVSSLPKGIYLLQVRTAAGTVTRRLAVQ</sequence>
<evidence type="ECO:0000256" key="1">
    <source>
        <dbReference type="ARBA" id="ARBA00022670"/>
    </source>
</evidence>
<keyword evidence="1" id="KW-0645">Protease</keyword>
<dbReference type="Proteomes" id="UP000321580">
    <property type="component" value="Unassembled WGS sequence"/>
</dbReference>
<dbReference type="InterPro" id="IPR026444">
    <property type="entry name" value="Secre_tail"/>
</dbReference>
<dbReference type="SUPFAM" id="SSF49785">
    <property type="entry name" value="Galactose-binding domain-like"/>
    <property type="match status" value="1"/>
</dbReference>
<keyword evidence="10" id="KW-1185">Reference proteome</keyword>
<dbReference type="PROSITE" id="PS51829">
    <property type="entry name" value="P_HOMO_B"/>
    <property type="match status" value="1"/>
</dbReference>
<gene>
    <name evidence="9" type="ORF">FRY97_03090</name>
</gene>
<dbReference type="Gene3D" id="2.60.120.260">
    <property type="entry name" value="Galactose-binding domain-like"/>
    <property type="match status" value="1"/>
</dbReference>
<keyword evidence="3" id="KW-0677">Repeat</keyword>
<dbReference type="Pfam" id="PF01483">
    <property type="entry name" value="P_proprotein"/>
    <property type="match status" value="1"/>
</dbReference>
<dbReference type="Pfam" id="PF13583">
    <property type="entry name" value="Reprolysin_4"/>
    <property type="match status" value="1"/>
</dbReference>
<evidence type="ECO:0000259" key="8">
    <source>
        <dbReference type="PROSITE" id="PS51829"/>
    </source>
</evidence>
<proteinExistence type="predicted"/>
<dbReference type="InterPro" id="IPR024079">
    <property type="entry name" value="MetalloPept_cat_dom_sf"/>
</dbReference>
<evidence type="ECO:0000313" key="10">
    <source>
        <dbReference type="Proteomes" id="UP000321580"/>
    </source>
</evidence>
<keyword evidence="2 6" id="KW-0732">Signal</keyword>
<dbReference type="GO" id="GO:0006508">
    <property type="term" value="P:proteolysis"/>
    <property type="evidence" value="ECO:0007669"/>
    <property type="project" value="UniProtKB-KW"/>
</dbReference>
<dbReference type="SUPFAM" id="SSF55486">
    <property type="entry name" value="Metalloproteases ('zincins'), catalytic domain"/>
    <property type="match status" value="1"/>
</dbReference>
<dbReference type="Gene3D" id="3.40.390.10">
    <property type="entry name" value="Collagenase (Catalytic Domain)"/>
    <property type="match status" value="1"/>
</dbReference>
<dbReference type="Pfam" id="PF18962">
    <property type="entry name" value="Por_Secre_tail"/>
    <property type="match status" value="1"/>
</dbReference>
<dbReference type="GO" id="GO:0004222">
    <property type="term" value="F:metalloendopeptidase activity"/>
    <property type="evidence" value="ECO:0007669"/>
    <property type="project" value="InterPro"/>
</dbReference>
<dbReference type="AlphaFoldDB" id="A0A5C6S360"/>
<dbReference type="PROSITE" id="PS50215">
    <property type="entry name" value="ADAM_MEPRO"/>
    <property type="match status" value="1"/>
</dbReference>
<dbReference type="InterPro" id="IPR001590">
    <property type="entry name" value="Peptidase_M12B"/>
</dbReference>
<dbReference type="RefSeq" id="WP_147165958.1">
    <property type="nucleotide sequence ID" value="NZ_VOOR01000004.1"/>
</dbReference>